<evidence type="ECO:0000256" key="1">
    <source>
        <dbReference type="SAM" id="MobiDB-lite"/>
    </source>
</evidence>
<dbReference type="EMBL" id="GL629801">
    <property type="protein sequence ID" value="EFX00493.1"/>
    <property type="molecule type" value="Genomic_DNA"/>
</dbReference>
<keyword evidence="3" id="KW-1185">Reference proteome</keyword>
<organism evidence="3">
    <name type="scientific">Grosmannia clavigera (strain kw1407 / UAMH 11150)</name>
    <name type="common">Blue stain fungus</name>
    <name type="synonym">Graphiocladiella clavigera</name>
    <dbReference type="NCBI Taxonomy" id="655863"/>
    <lineage>
        <taxon>Eukaryota</taxon>
        <taxon>Fungi</taxon>
        <taxon>Dikarya</taxon>
        <taxon>Ascomycota</taxon>
        <taxon>Pezizomycotina</taxon>
        <taxon>Sordariomycetes</taxon>
        <taxon>Sordariomycetidae</taxon>
        <taxon>Ophiostomatales</taxon>
        <taxon>Ophiostomataceae</taxon>
        <taxon>Leptographium</taxon>
    </lineage>
</organism>
<name>F0XP36_GROCL</name>
<sequence>MCYGHPHHHLCSHQSVKWHYCPRAKIDVTTGHATICDKTTYAISQPSKAACPLKNCHFKELGGVWDCCQCKQGPNTLGWCTFPKWPGYQDWVETCDHGCCKHCTRSESAGPMPIDDSKKKTSKNSGSSSGGASSSAAGGDVYGNYYEQQS</sequence>
<gene>
    <name evidence="2" type="ORF">CMQ_7495</name>
</gene>
<dbReference type="Proteomes" id="UP000007796">
    <property type="component" value="Unassembled WGS sequence"/>
</dbReference>
<dbReference type="GeneID" id="25981045"/>
<dbReference type="InParanoid" id="F0XP36"/>
<dbReference type="OrthoDB" id="4629699at2759"/>
<proteinExistence type="predicted"/>
<dbReference type="RefSeq" id="XP_014169975.1">
    <property type="nucleotide sequence ID" value="XM_014314500.1"/>
</dbReference>
<protein>
    <submittedName>
        <fullName evidence="2">Uncharacterized protein</fullName>
    </submittedName>
</protein>
<dbReference type="AlphaFoldDB" id="F0XP36"/>
<evidence type="ECO:0000313" key="2">
    <source>
        <dbReference type="EMBL" id="EFX00493.1"/>
    </source>
</evidence>
<accession>F0XP36</accession>
<dbReference type="eggNOG" id="ENOG502RF09">
    <property type="taxonomic scope" value="Eukaryota"/>
</dbReference>
<evidence type="ECO:0000313" key="3">
    <source>
        <dbReference type="Proteomes" id="UP000007796"/>
    </source>
</evidence>
<feature type="compositionally biased region" description="Low complexity" evidence="1">
    <location>
        <begin position="123"/>
        <end position="139"/>
    </location>
</feature>
<feature type="region of interest" description="Disordered" evidence="1">
    <location>
        <begin position="104"/>
        <end position="150"/>
    </location>
</feature>
<reference evidence="2 3" key="1">
    <citation type="journal article" date="2011" name="Proc. Natl. Acad. Sci. U.S.A.">
        <title>Genome and transcriptome analyses of the mountain pine beetle-fungal symbiont Grosmannia clavigera, a lodgepole pine pathogen.</title>
        <authorList>
            <person name="DiGuistini S."/>
            <person name="Wang Y."/>
            <person name="Liao N.Y."/>
            <person name="Taylor G."/>
            <person name="Tanguay P."/>
            <person name="Feau N."/>
            <person name="Henrissat B."/>
            <person name="Chan S.K."/>
            <person name="Hesse-Orce U."/>
            <person name="Alamouti S.M."/>
            <person name="Tsui C.K.M."/>
            <person name="Docking R.T."/>
            <person name="Levasseur A."/>
            <person name="Haridas S."/>
            <person name="Robertson G."/>
            <person name="Birol I."/>
            <person name="Holt R.A."/>
            <person name="Marra M.A."/>
            <person name="Hamelin R.C."/>
            <person name="Hirst M."/>
            <person name="Jones S.J.M."/>
            <person name="Bohlmann J."/>
            <person name="Breuil C."/>
        </authorList>
    </citation>
    <scope>NUCLEOTIDE SEQUENCE [LARGE SCALE GENOMIC DNA]</scope>
    <source>
        <strain evidence="3">kw1407 / UAMH 11150</strain>
    </source>
</reference>
<dbReference type="HOGENOM" id="CLU_096155_1_0_1"/>